<dbReference type="Proteomes" id="UP000195024">
    <property type="component" value="Unassembled WGS sequence"/>
</dbReference>
<protein>
    <submittedName>
        <fullName evidence="2">Bacteriocin immunity protein</fullName>
    </submittedName>
</protein>
<dbReference type="Gene3D" id="1.20.1440.140">
    <property type="match status" value="1"/>
</dbReference>
<reference evidence="4 6" key="2">
    <citation type="submission" date="2017-05" db="EMBL/GenBank/DDBJ databases">
        <title>The Genome Sequence of Enterococcus mundtii 6B1_DIV0119.</title>
        <authorList>
            <consortium name="The Broad Institute Genomics Platform"/>
            <consortium name="The Broad Institute Genomic Center for Infectious Diseases"/>
            <person name="Earl A."/>
            <person name="Manson A."/>
            <person name="Schwartman J."/>
            <person name="Gilmore M."/>
            <person name="Abouelleil A."/>
            <person name="Cao P."/>
            <person name="Chapman S."/>
            <person name="Cusick C."/>
            <person name="Shea T."/>
            <person name="Young S."/>
            <person name="Neafsey D."/>
            <person name="Nusbaum C."/>
            <person name="Birren B."/>
        </authorList>
    </citation>
    <scope>NUCLEOTIDE SEQUENCE [LARGE SCALE GENOMIC DNA]</scope>
    <source>
        <strain evidence="4 6">6B1_DIV0119</strain>
    </source>
</reference>
<dbReference type="Proteomes" id="UP000189299">
    <property type="component" value="Unassembled WGS sequence"/>
</dbReference>
<evidence type="ECO:0000313" key="7">
    <source>
        <dbReference type="Proteomes" id="UP000509460"/>
    </source>
</evidence>
<accession>A0A1A6GAD3</accession>
<dbReference type="AlphaFoldDB" id="A0A1A6GAD3"/>
<proteinExistence type="predicted"/>
<evidence type="ECO:0000313" key="5">
    <source>
        <dbReference type="Proteomes" id="UP000189299"/>
    </source>
</evidence>
<dbReference type="OrthoDB" id="2135506at2"/>
<dbReference type="RefSeq" id="WP_062806192.1">
    <property type="nucleotide sequence ID" value="NZ_AP019810.1"/>
</dbReference>
<dbReference type="GO" id="GO:0030153">
    <property type="term" value="P:bacteriocin immunity"/>
    <property type="evidence" value="ECO:0007669"/>
    <property type="project" value="InterPro"/>
</dbReference>
<name>A0A1A6GAD3_ENTMU</name>
<dbReference type="EMBL" id="MSTR01000007">
    <property type="protein sequence ID" value="ONN43171.1"/>
    <property type="molecule type" value="Genomic_DNA"/>
</dbReference>
<dbReference type="InterPro" id="IPR053739">
    <property type="entry name" value="Bact_Immunity_Domain_sf"/>
</dbReference>
<dbReference type="Pfam" id="PF08951">
    <property type="entry name" value="EntA_Immun"/>
    <property type="match status" value="1"/>
</dbReference>
<dbReference type="EMBL" id="NGMS01000001">
    <property type="protein sequence ID" value="OTP28374.1"/>
    <property type="molecule type" value="Genomic_DNA"/>
</dbReference>
<dbReference type="EMBL" id="JABCAG010000013">
    <property type="protein sequence ID" value="NMP58019.1"/>
    <property type="molecule type" value="Genomic_DNA"/>
</dbReference>
<evidence type="ECO:0000313" key="8">
    <source>
        <dbReference type="Proteomes" id="UP000557857"/>
    </source>
</evidence>
<evidence type="ECO:0000313" key="2">
    <source>
        <dbReference type="EMBL" id="NMP58019.1"/>
    </source>
</evidence>
<gene>
    <name evidence="4" type="ORF">A5802_002115</name>
    <name evidence="3" type="ORF">BTN92_08910</name>
    <name evidence="1" type="ORF">EM151A_1041</name>
    <name evidence="2" type="ORF">HI921_05985</name>
</gene>
<dbReference type="Proteomes" id="UP000509460">
    <property type="component" value="Chromosome"/>
</dbReference>
<dbReference type="InterPro" id="IPR015046">
    <property type="entry name" value="LciA_Immunity-like"/>
</dbReference>
<evidence type="ECO:0000313" key="3">
    <source>
        <dbReference type="EMBL" id="ONN43171.1"/>
    </source>
</evidence>
<dbReference type="EMBL" id="AP019810">
    <property type="protein sequence ID" value="BBM14278.1"/>
    <property type="molecule type" value="Genomic_DNA"/>
</dbReference>
<evidence type="ECO:0000313" key="1">
    <source>
        <dbReference type="EMBL" id="BBM14278.1"/>
    </source>
</evidence>
<reference evidence="3 5" key="1">
    <citation type="submission" date="2016-12" db="EMBL/GenBank/DDBJ databases">
        <authorList>
            <person name="Song W.-J."/>
            <person name="Kurnit D.M."/>
        </authorList>
    </citation>
    <scope>NUCLEOTIDE SEQUENCE [LARGE SCALE GENOMIC DNA]</scope>
    <source>
        <strain evidence="3 5">CGB1038-1_S1</strain>
    </source>
</reference>
<dbReference type="STRING" id="53346.A5802_002115"/>
<organism evidence="4 6">
    <name type="scientific">Enterococcus mundtii</name>
    <dbReference type="NCBI Taxonomy" id="53346"/>
    <lineage>
        <taxon>Bacteria</taxon>
        <taxon>Bacillati</taxon>
        <taxon>Bacillota</taxon>
        <taxon>Bacilli</taxon>
        <taxon>Lactobacillales</taxon>
        <taxon>Enterococcaceae</taxon>
        <taxon>Enterococcus</taxon>
    </lineage>
</organism>
<evidence type="ECO:0000313" key="6">
    <source>
        <dbReference type="Proteomes" id="UP000195024"/>
    </source>
</evidence>
<reference evidence="2 8" key="4">
    <citation type="submission" date="2020-04" db="EMBL/GenBank/DDBJ databases">
        <authorList>
            <person name="Abaymova A."/>
            <person name="Teymurazov M."/>
            <person name="Tazyna O."/>
            <person name="Chatushin Y."/>
            <person name="Svetoch E."/>
            <person name="Pereligyn V."/>
            <person name="Pohylenko V."/>
            <person name="Platonov M."/>
            <person name="Kartsev N."/>
            <person name="Skryabin Y."/>
            <person name="Sizova A."/>
            <person name="Solomentsev V."/>
            <person name="Kislichkina A."/>
            <person name="Bogun A."/>
        </authorList>
    </citation>
    <scope>NUCLEOTIDE SEQUENCE [LARGE SCALE GENOMIC DNA]</scope>
    <source>
        <strain evidence="2">SCPM-O-B-8398</strain>
        <strain evidence="8">SCPM-O-B-8398 (E28)</strain>
    </source>
</reference>
<sequence length="98" mass="11075">MSHLRWFSGGNDRRKTAETIINELIADLALDLGNESLREVLHAYLEKLQNDGASVPFILSRMNLDISNALKKDGASLNEHQSEKLRELMAISSIRYGY</sequence>
<dbReference type="Proteomes" id="UP000557857">
    <property type="component" value="Unassembled WGS sequence"/>
</dbReference>
<evidence type="ECO:0000313" key="4">
    <source>
        <dbReference type="EMBL" id="OTP28374.1"/>
    </source>
</evidence>
<reference evidence="1 7" key="3">
    <citation type="submission" date="2019-07" db="EMBL/GenBank/DDBJ databases">
        <title>antibiotic susceptibility of plant-derived lactic acid bacteria.</title>
        <authorList>
            <person name="Sugiyama M."/>
            <person name="Noda M."/>
        </authorList>
    </citation>
    <scope>NUCLEOTIDE SEQUENCE [LARGE SCALE GENOMIC DNA]</scope>
    <source>
        <strain evidence="1 7">15-1A</strain>
    </source>
</reference>